<organism evidence="8 9">
    <name type="scientific">Ketogulonicigenium vulgare (strain WSH-001)</name>
    <dbReference type="NCBI Taxonomy" id="759362"/>
    <lineage>
        <taxon>Bacteria</taxon>
        <taxon>Pseudomonadati</taxon>
        <taxon>Pseudomonadota</taxon>
        <taxon>Alphaproteobacteria</taxon>
        <taxon>Rhodobacterales</taxon>
        <taxon>Roseobacteraceae</taxon>
        <taxon>Ketogulonicigenium</taxon>
    </lineage>
</organism>
<keyword evidence="8" id="KW-0282">Flagellum</keyword>
<dbReference type="InterPro" id="IPR002010">
    <property type="entry name" value="T3SS_IM_R"/>
</dbReference>
<evidence type="ECO:0000256" key="3">
    <source>
        <dbReference type="ARBA" id="ARBA00022475"/>
    </source>
</evidence>
<keyword evidence="3" id="KW-1003">Cell membrane</keyword>
<dbReference type="PRINTS" id="PR00953">
    <property type="entry name" value="TYPE3IMRPROT"/>
</dbReference>
<evidence type="ECO:0000313" key="9">
    <source>
        <dbReference type="Proteomes" id="UP000000692"/>
    </source>
</evidence>
<reference evidence="8 9" key="1">
    <citation type="journal article" date="2011" name="J. Bacteriol.">
        <title>Complete genome sequence of the industrial strain Ketogulonicigenium vulgare WSH-001.</title>
        <authorList>
            <person name="Liu L."/>
            <person name="Li Y."/>
            <person name="Zhang J."/>
            <person name="Zhou Z."/>
            <person name="Liu J."/>
            <person name="Li X."/>
            <person name="Zhou J."/>
            <person name="Du G."/>
            <person name="Wang L."/>
            <person name="Chen J."/>
        </authorList>
    </citation>
    <scope>NUCLEOTIDE SEQUENCE [LARGE SCALE GENOMIC DNA]</scope>
    <source>
        <strain evidence="8 9">WSH-001</strain>
    </source>
</reference>
<dbReference type="PANTHER" id="PTHR30065:SF1">
    <property type="entry name" value="SURFACE PRESENTATION OF ANTIGENS PROTEIN SPAR"/>
    <property type="match status" value="1"/>
</dbReference>
<comment type="subcellular location">
    <subcellularLocation>
        <location evidence="1">Cell membrane</location>
        <topology evidence="1">Multi-pass membrane protein</topology>
    </subcellularLocation>
</comment>
<dbReference type="KEGG" id="kvl:KVU_1941"/>
<feature type="transmembrane region" description="Helical" evidence="7">
    <location>
        <begin position="14"/>
        <end position="34"/>
    </location>
</feature>
<feature type="transmembrane region" description="Helical" evidence="7">
    <location>
        <begin position="185"/>
        <end position="207"/>
    </location>
</feature>
<name>F9Y4G7_KETVW</name>
<feature type="transmembrane region" description="Helical" evidence="7">
    <location>
        <begin position="214"/>
        <end position="234"/>
    </location>
</feature>
<feature type="transmembrane region" description="Helical" evidence="7">
    <location>
        <begin position="71"/>
        <end position="90"/>
    </location>
</feature>
<dbReference type="HOGENOM" id="CLU_063626_3_0_5"/>
<protein>
    <submittedName>
        <fullName evidence="8">Flagellar biosynthetic protein FliR</fullName>
    </submittedName>
</protein>
<evidence type="ECO:0000256" key="2">
    <source>
        <dbReference type="ARBA" id="ARBA00009772"/>
    </source>
</evidence>
<dbReference type="Proteomes" id="UP000000692">
    <property type="component" value="Chromosome"/>
</dbReference>
<proteinExistence type="inferred from homology"/>
<evidence type="ECO:0000256" key="7">
    <source>
        <dbReference type="SAM" id="Phobius"/>
    </source>
</evidence>
<evidence type="ECO:0000256" key="4">
    <source>
        <dbReference type="ARBA" id="ARBA00022692"/>
    </source>
</evidence>
<evidence type="ECO:0000256" key="6">
    <source>
        <dbReference type="ARBA" id="ARBA00023136"/>
    </source>
</evidence>
<feature type="transmembrane region" description="Helical" evidence="7">
    <location>
        <begin position="128"/>
        <end position="147"/>
    </location>
</feature>
<dbReference type="OrthoDB" id="9779817at2"/>
<sequence>MSALHPLAALLEPVGFAAFLVFLRAGAFCALLPAFGEQTLPLRLRLSVAIAMTMITLPAVLPLMPPPPVQISQMGALLLTEIGAGLIFGLSLRLLVWALETAGAIAAQSVGVAQIFGPGMTAEPSSAFSQIFIMAGFALACAMGLPVQAVAMMIGSYNVISPGIFPAPDMLAQAILPGFSESFSLAVRLAAPFFIAGLLYNLTLGFVNRAMPQMMVTFVGAPALTGIGIVLLLLASPVLLGIWVRALGAAFGIPFGVAP</sequence>
<keyword evidence="5 7" id="KW-1133">Transmembrane helix</keyword>
<feature type="transmembrane region" description="Helical" evidence="7">
    <location>
        <begin position="46"/>
        <end position="65"/>
    </location>
</feature>
<dbReference type="RefSeq" id="WP_013385151.1">
    <property type="nucleotide sequence ID" value="NC_017384.1"/>
</dbReference>
<keyword evidence="4 7" id="KW-0812">Transmembrane</keyword>
<evidence type="ECO:0000313" key="8">
    <source>
        <dbReference type="EMBL" id="AEM41780.1"/>
    </source>
</evidence>
<keyword evidence="9" id="KW-1185">Reference proteome</keyword>
<comment type="similarity">
    <text evidence="2">Belongs to the FliR/MopE/SpaR family.</text>
</comment>
<keyword evidence="8" id="KW-0966">Cell projection</keyword>
<evidence type="ECO:0000256" key="1">
    <source>
        <dbReference type="ARBA" id="ARBA00004651"/>
    </source>
</evidence>
<dbReference type="GO" id="GO:0005886">
    <property type="term" value="C:plasma membrane"/>
    <property type="evidence" value="ECO:0007669"/>
    <property type="project" value="UniProtKB-SubCell"/>
</dbReference>
<dbReference type="AlphaFoldDB" id="F9Y4G7"/>
<dbReference type="GO" id="GO:0006605">
    <property type="term" value="P:protein targeting"/>
    <property type="evidence" value="ECO:0007669"/>
    <property type="project" value="InterPro"/>
</dbReference>
<keyword evidence="8" id="KW-0969">Cilium</keyword>
<dbReference type="Pfam" id="PF01311">
    <property type="entry name" value="Bac_export_1"/>
    <property type="match status" value="1"/>
</dbReference>
<accession>F9Y4G7</accession>
<gene>
    <name evidence="8" type="primary">fliR</name>
    <name evidence="8" type="ordered locus">KVU_1941</name>
</gene>
<dbReference type="EMBL" id="CP002018">
    <property type="protein sequence ID" value="AEM41780.1"/>
    <property type="molecule type" value="Genomic_DNA"/>
</dbReference>
<dbReference type="PANTHER" id="PTHR30065">
    <property type="entry name" value="FLAGELLAR BIOSYNTHETIC PROTEIN FLIR"/>
    <property type="match status" value="1"/>
</dbReference>
<keyword evidence="6 7" id="KW-0472">Membrane</keyword>
<evidence type="ECO:0000256" key="5">
    <source>
        <dbReference type="ARBA" id="ARBA00022989"/>
    </source>
</evidence>
<dbReference type="eggNOG" id="COG1684">
    <property type="taxonomic scope" value="Bacteria"/>
</dbReference>